<dbReference type="Proteomes" id="UP001244640">
    <property type="component" value="Unassembled WGS sequence"/>
</dbReference>
<dbReference type="EMBL" id="JAUTBA010000001">
    <property type="protein sequence ID" value="MDQ1150039.1"/>
    <property type="molecule type" value="Genomic_DNA"/>
</dbReference>
<accession>A0ABU0U5C0</accession>
<organism evidence="2 3">
    <name type="scientific">Sphingobacterium zeae</name>
    <dbReference type="NCBI Taxonomy" id="1776859"/>
    <lineage>
        <taxon>Bacteria</taxon>
        <taxon>Pseudomonadati</taxon>
        <taxon>Bacteroidota</taxon>
        <taxon>Sphingobacteriia</taxon>
        <taxon>Sphingobacteriales</taxon>
        <taxon>Sphingobacteriaceae</taxon>
        <taxon>Sphingobacterium</taxon>
    </lineage>
</organism>
<feature type="chain" id="PRO_5047100280" evidence="1">
    <location>
        <begin position="20"/>
        <end position="74"/>
    </location>
</feature>
<evidence type="ECO:0000313" key="3">
    <source>
        <dbReference type="Proteomes" id="UP001244640"/>
    </source>
</evidence>
<comment type="caution">
    <text evidence="2">The sequence shown here is derived from an EMBL/GenBank/DDBJ whole genome shotgun (WGS) entry which is preliminary data.</text>
</comment>
<proteinExistence type="predicted"/>
<reference evidence="2 3" key="1">
    <citation type="submission" date="2023-07" db="EMBL/GenBank/DDBJ databases">
        <title>Functional and genomic diversity of the sorghum phyllosphere microbiome.</title>
        <authorList>
            <person name="Shade A."/>
        </authorList>
    </citation>
    <scope>NUCLEOTIDE SEQUENCE [LARGE SCALE GENOMIC DNA]</scope>
    <source>
        <strain evidence="2 3">SORGH_AS_0892</strain>
    </source>
</reference>
<keyword evidence="1" id="KW-0732">Signal</keyword>
<evidence type="ECO:0000256" key="1">
    <source>
        <dbReference type="SAM" id="SignalP"/>
    </source>
</evidence>
<name>A0ABU0U5C0_9SPHI</name>
<protein>
    <submittedName>
        <fullName evidence="2">Uncharacterized protein</fullName>
    </submittedName>
</protein>
<dbReference type="PROSITE" id="PS51257">
    <property type="entry name" value="PROKAR_LIPOPROTEIN"/>
    <property type="match status" value="1"/>
</dbReference>
<sequence length="74" mass="8429">MFYFKFLSNYIIFSSSACAACPIEYIPISTDQMNRSFGFGQISSISYLSIGKQLVVFSQTKFLPAYELIFTQID</sequence>
<keyword evidence="3" id="KW-1185">Reference proteome</keyword>
<evidence type="ECO:0000313" key="2">
    <source>
        <dbReference type="EMBL" id="MDQ1150039.1"/>
    </source>
</evidence>
<gene>
    <name evidence="2" type="ORF">QE382_002023</name>
</gene>
<feature type="signal peptide" evidence="1">
    <location>
        <begin position="1"/>
        <end position="19"/>
    </location>
</feature>